<evidence type="ECO:0000313" key="1">
    <source>
        <dbReference type="EMBL" id="MEO2217833.1"/>
    </source>
</evidence>
<keyword evidence="2" id="KW-1185">Reference proteome</keyword>
<gene>
    <name evidence="1" type="ORF">ABGV49_12280</name>
</gene>
<dbReference type="Gene3D" id="3.30.460.10">
    <property type="entry name" value="Beta Polymerase, domain 2"/>
    <property type="match status" value="1"/>
</dbReference>
<dbReference type="InterPro" id="IPR043519">
    <property type="entry name" value="NT_sf"/>
</dbReference>
<dbReference type="EMBL" id="JBDOJC010000001">
    <property type="protein sequence ID" value="MEO2217833.1"/>
    <property type="molecule type" value="Genomic_DNA"/>
</dbReference>
<comment type="caution">
    <text evidence="1">The sequence shown here is derived from an EMBL/GenBank/DDBJ whole genome shotgun (WGS) entry which is preliminary data.</text>
</comment>
<dbReference type="SUPFAM" id="SSF81301">
    <property type="entry name" value="Nucleotidyltransferase"/>
    <property type="match status" value="1"/>
</dbReference>
<reference evidence="1 2" key="1">
    <citation type="submission" date="2024-05" db="EMBL/GenBank/DDBJ databases">
        <authorList>
            <person name="De Oliveira J.P."/>
            <person name="Noriler S.A."/>
            <person name="De Oliveira A.G."/>
            <person name="Sipoli D.S."/>
        </authorList>
    </citation>
    <scope>NUCLEOTIDE SEQUENCE [LARGE SCALE GENOMIC DNA]</scope>
    <source>
        <strain evidence="1 2">LABIM189</strain>
    </source>
</reference>
<sequence>MIGRQLIPFGPCRRSNLGPGAVKPPLFDRRRLAQDWFAGASRAAGVAYRGAGELAKQLPGLPGGQPRRENHHPRSGFHFVLPSSGQSFTLLKAGSPHRQKRSFMTRHIHVAPYSPTWPQRFQAERQSILSALGPLADACAIEHIGSTAVPGLAAKPIIDIMLGLPALNDIEPSIPTLKSAGFPLQPQMAAAMADRHYFAKPTAHPREVHLHAVALGSAFWRDKLAFRDALRADERLAGQYADLKRRLAYDHSGDRAAYTDEKSGFIASVLAMATGKPHGKPAAR</sequence>
<dbReference type="InterPro" id="IPR007344">
    <property type="entry name" value="GrpB/CoaE"/>
</dbReference>
<proteinExistence type="predicted"/>
<dbReference type="PANTHER" id="PTHR34822:SF1">
    <property type="entry name" value="GRPB FAMILY PROTEIN"/>
    <property type="match status" value="1"/>
</dbReference>
<accession>A0ABV0FFI2</accession>
<dbReference type="Pfam" id="PF04229">
    <property type="entry name" value="GrpB"/>
    <property type="match status" value="1"/>
</dbReference>
<evidence type="ECO:0000313" key="2">
    <source>
        <dbReference type="Proteomes" id="UP001455709"/>
    </source>
</evidence>
<dbReference type="PANTHER" id="PTHR34822">
    <property type="entry name" value="GRPB DOMAIN PROTEIN (AFU_ORTHOLOGUE AFUA_1G01530)"/>
    <property type="match status" value="1"/>
</dbReference>
<dbReference type="RefSeq" id="WP_347370896.1">
    <property type="nucleotide sequence ID" value="NZ_JBDOJC010000001.1"/>
</dbReference>
<name>A0ABV0FFI2_9NEIS</name>
<dbReference type="Proteomes" id="UP001455709">
    <property type="component" value="Unassembled WGS sequence"/>
</dbReference>
<organism evidence="1 2">
    <name type="scientific">Chromobacterium vaccinii</name>
    <dbReference type="NCBI Taxonomy" id="1108595"/>
    <lineage>
        <taxon>Bacteria</taxon>
        <taxon>Pseudomonadati</taxon>
        <taxon>Pseudomonadota</taxon>
        <taxon>Betaproteobacteria</taxon>
        <taxon>Neisseriales</taxon>
        <taxon>Chromobacteriaceae</taxon>
        <taxon>Chromobacterium</taxon>
    </lineage>
</organism>
<protein>
    <submittedName>
        <fullName evidence="1">GrpB family protein</fullName>
    </submittedName>
</protein>